<proteinExistence type="predicted"/>
<dbReference type="EMBL" id="FNQF01000001">
    <property type="protein sequence ID" value="SDZ79458.1"/>
    <property type="molecule type" value="Genomic_DNA"/>
</dbReference>
<evidence type="ECO:0000313" key="2">
    <source>
        <dbReference type="EMBL" id="SDZ79458.1"/>
    </source>
</evidence>
<protein>
    <submittedName>
        <fullName evidence="2">Putative F0F1-ATPase subunit Ca2+/Mg2+ transporter</fullName>
    </submittedName>
</protein>
<dbReference type="AlphaFoldDB" id="A0A1H3VZH6"/>
<keyword evidence="1" id="KW-0812">Transmembrane</keyword>
<dbReference type="Proteomes" id="UP000198820">
    <property type="component" value="Unassembled WGS sequence"/>
</dbReference>
<organism evidence="2 3">
    <name type="scientific">Psychroflexus halocasei</name>
    <dbReference type="NCBI Taxonomy" id="908615"/>
    <lineage>
        <taxon>Bacteria</taxon>
        <taxon>Pseudomonadati</taxon>
        <taxon>Bacteroidota</taxon>
        <taxon>Flavobacteriia</taxon>
        <taxon>Flavobacteriales</taxon>
        <taxon>Flavobacteriaceae</taxon>
        <taxon>Psychroflexus</taxon>
    </lineage>
</organism>
<name>A0A1H3VZH6_9FLAO</name>
<dbReference type="STRING" id="908615.SAMN05421540_101326"/>
<gene>
    <name evidence="2" type="ORF">SAMN05421540_101326</name>
</gene>
<sequence>MMKKEGKENKKKEKPLSNWVTFSGLAFQMIIVILGGVLLGIWLDGKYENKFSVFTISCSLLGVFISLYQVYKSVKDLNDDNT</sequence>
<reference evidence="2 3" key="1">
    <citation type="submission" date="2016-10" db="EMBL/GenBank/DDBJ databases">
        <authorList>
            <person name="de Groot N.N."/>
        </authorList>
    </citation>
    <scope>NUCLEOTIDE SEQUENCE [LARGE SCALE GENOMIC DNA]</scope>
    <source>
        <strain evidence="2 3">DSM 23581</strain>
    </source>
</reference>
<accession>A0A1H3VZH6</accession>
<feature type="transmembrane region" description="Helical" evidence="1">
    <location>
        <begin position="20"/>
        <end position="43"/>
    </location>
</feature>
<evidence type="ECO:0000313" key="3">
    <source>
        <dbReference type="Proteomes" id="UP000198820"/>
    </source>
</evidence>
<keyword evidence="1" id="KW-0472">Membrane</keyword>
<keyword evidence="1" id="KW-1133">Transmembrane helix</keyword>
<feature type="transmembrane region" description="Helical" evidence="1">
    <location>
        <begin position="49"/>
        <end position="68"/>
    </location>
</feature>
<evidence type="ECO:0000256" key="1">
    <source>
        <dbReference type="SAM" id="Phobius"/>
    </source>
</evidence>
<dbReference type="Pfam" id="PF09527">
    <property type="entry name" value="ATPase_gene1"/>
    <property type="match status" value="1"/>
</dbReference>
<keyword evidence="3" id="KW-1185">Reference proteome</keyword>
<dbReference type="InterPro" id="IPR032820">
    <property type="entry name" value="ATPase_put"/>
</dbReference>